<keyword evidence="3" id="KW-0227">DNA damage</keyword>
<dbReference type="EMBL" id="BX897699">
    <property type="protein sequence ID" value="CAF26843.1"/>
    <property type="molecule type" value="Genomic_DNA"/>
</dbReference>
<evidence type="ECO:0000256" key="7">
    <source>
        <dbReference type="ARBA" id="ARBA00022840"/>
    </source>
</evidence>
<dbReference type="InterPro" id="IPR038726">
    <property type="entry name" value="PDDEXK_AddAB-type"/>
</dbReference>
<reference evidence="18 19" key="1">
    <citation type="journal article" date="2004" name="Proc. Natl. Acad. Sci. U.S.A.">
        <title>The louse-borne human pathogen Bartonella quintana is a genomic derivative of the zoonotic agent Bartonella henselae.</title>
        <authorList>
            <person name="Alsmark U.C.M."/>
            <person name="Frank A.C."/>
            <person name="Karlberg E.O."/>
            <person name="Legault B.-A."/>
            <person name="Ardell D.H."/>
            <person name="Canbaeck B."/>
            <person name="Eriksson A.-S."/>
            <person name="Naeslund A.K."/>
            <person name="Handley S.A."/>
            <person name="Huvet M."/>
            <person name="La Scola B."/>
            <person name="Holmberg M."/>
            <person name="Andersson S.G.E."/>
        </authorList>
    </citation>
    <scope>NUCLEOTIDE SEQUENCE [LARGE SCALE GENOMIC DNA]</scope>
    <source>
        <strain evidence="19">ATCC 49882 / DSM 28221 / CCUG 30454 / Houston 1</strain>
    </source>
</reference>
<dbReference type="GO" id="GO:0004527">
    <property type="term" value="F:exonuclease activity"/>
    <property type="evidence" value="ECO:0007669"/>
    <property type="project" value="UniProtKB-KW"/>
</dbReference>
<dbReference type="InterPro" id="IPR011604">
    <property type="entry name" value="PDDEXK-like_dom_sf"/>
</dbReference>
<dbReference type="GO" id="GO:0000725">
    <property type="term" value="P:recombinational repair"/>
    <property type="evidence" value="ECO:0007669"/>
    <property type="project" value="TreeGrafter"/>
</dbReference>
<dbReference type="InterPro" id="IPR014151">
    <property type="entry name" value="DNA_helicase_AddA"/>
</dbReference>
<dbReference type="GO" id="GO:0005524">
    <property type="term" value="F:ATP binding"/>
    <property type="evidence" value="ECO:0007669"/>
    <property type="project" value="UniProtKB-UniRule"/>
</dbReference>
<name>A0A0H3M492_BARHE</name>
<evidence type="ECO:0000256" key="1">
    <source>
        <dbReference type="ARBA" id="ARBA00022722"/>
    </source>
</evidence>
<evidence type="ECO:0000256" key="15">
    <source>
        <dbReference type="PROSITE-ProRule" id="PRU00560"/>
    </source>
</evidence>
<evidence type="ECO:0000256" key="13">
    <source>
        <dbReference type="ARBA" id="ARBA00034923"/>
    </source>
</evidence>
<keyword evidence="2 15" id="KW-0547">Nucleotide-binding</keyword>
<evidence type="ECO:0000259" key="16">
    <source>
        <dbReference type="PROSITE" id="PS51198"/>
    </source>
</evidence>
<keyword evidence="8" id="KW-0238">DNA-binding</keyword>
<dbReference type="InterPro" id="IPR027417">
    <property type="entry name" value="P-loop_NTPase"/>
</dbReference>
<dbReference type="Gene3D" id="1.10.486.10">
    <property type="entry name" value="PCRA, domain 4"/>
    <property type="match status" value="1"/>
</dbReference>
<keyword evidence="19" id="KW-1185">Reference proteome</keyword>
<dbReference type="PROSITE" id="PS51198">
    <property type="entry name" value="UVRD_HELICASE_ATP_BIND"/>
    <property type="match status" value="1"/>
</dbReference>
<dbReference type="InterPro" id="IPR000212">
    <property type="entry name" value="DNA_helicase_UvrD/REP"/>
</dbReference>
<dbReference type="eggNOG" id="COG1074">
    <property type="taxonomic scope" value="Bacteria"/>
</dbReference>
<dbReference type="PROSITE" id="PS51217">
    <property type="entry name" value="UVRD_HELICASE_CTER"/>
    <property type="match status" value="1"/>
</dbReference>
<sequence>MTLFSIPEAALDAQATATHPKTNVWVSANAGSGKTHVLSERVIRLLLNGTPPARILCLTYTKAAAAVMQSRIFRTLSSWNELDDTQLQQTLSQLENKPITAQKLTYARQLFARALETPGGLKIQTIHAFCESLLHHFMLEANIAGHFELVDDISRKKLLQEARRQLLEHESAQSALKQLLKVISEHTFNQLLYEATEKQHKLSDFLTSVLSENGEKKLHALFQLAPDDTNEQLLEKIQQTARLPLYALTHCQTYGNKSLKEMIAKFSQLEEACDEENIIDIISNIYFKMKGEPRNFSRLSCKKSDEIWPFIQQTIEDKQSKLSLLLEKYQCSKIATLNKAAFQLCARYLKIYANLKKANGFLDFNDLIERTLHLLKRQGASQWVHYKLDNGLDHILLDEAQDTNPEQWQIIQLLAQEFFTGHSQRTNIRTLFAVGDEKQSIYSFQGAAPENFAENGRMIQKKVQQVNQKFEKIQLNYSFRSTPDVLKSVDLVFEKPENYKGLSAENTKTVHEAIRAHSPGEVILWDAISKEKSEFPDAWHLSVDHLDTPETRLAEKIAETIANWLHNGEMLPAKGRLMRASDIMVLVRKRDHFVSALSRALKLRNIPIAGADRLQLTKHMSVRDLMALARFVLQPKDDLSLACVLKSPLFSLSEEELYQLAAHRTGSLWQSLCMHASHVSSHASFRDAFENLNHYRTLVDKIPVFEFYSYILNNDKGRQKILARLGSEANDVLDAFMDYTLTLQKTGLPGLQAFLETLSANDPEIKREFDQNHEEVRIMTVHAAKGLEASVVFLVDPGSAIWHSQHAPHLLKTPSSHPQWSDQQAFIWRPNEKFDTKLSQQALSYLKERAEEEYRRLLYVGMTRAEDRLFVCGYSGEKTSPHTWLQLVKNALKPHAFVIDGPAEDIAAWRYCITASSYAPIKQEVPCAEYQTLPSLPTFFSHKVPEEPALPKPLRPSVASLSIEADTEISSNLKYLSLSPVLGETNINRAFSIEYGNIVHRLLQHLPNCPAQKRRDYAQYYLNTKASHWQETQKEKALCHVWQILDHSSLKPLFSDHSRAEVSLMGIVKIRGKEQAISGQIDRLYITENSIIFADFKTGAPPEDEAAIAPHYLLQMALYRKLLQAIHPDKDIQALLVYSKEVKVFKLPPKKLDALLDEIA</sequence>
<keyword evidence="1" id="KW-0540">Nuclease</keyword>
<dbReference type="RefSeq" id="WP_011179995.1">
    <property type="nucleotide sequence ID" value="NC_005956.1"/>
</dbReference>
<dbReference type="GO" id="GO:0043138">
    <property type="term" value="F:3'-5' DNA helicase activity"/>
    <property type="evidence" value="ECO:0007669"/>
    <property type="project" value="UniProtKB-EC"/>
</dbReference>
<comment type="catalytic activity">
    <reaction evidence="11">
        <text>Couples ATP hydrolysis with the unwinding of duplex DNA by translocating in the 3'-5' direction.</text>
        <dbReference type="EC" id="5.6.2.4"/>
    </reaction>
</comment>
<keyword evidence="10" id="KW-0413">Isomerase</keyword>
<evidence type="ECO:0000313" key="19">
    <source>
        <dbReference type="Proteomes" id="UP000000421"/>
    </source>
</evidence>
<dbReference type="SUPFAM" id="SSF52980">
    <property type="entry name" value="Restriction endonuclease-like"/>
    <property type="match status" value="1"/>
</dbReference>
<dbReference type="Gene3D" id="3.30.160.800">
    <property type="match status" value="1"/>
</dbReference>
<evidence type="ECO:0000256" key="3">
    <source>
        <dbReference type="ARBA" id="ARBA00022763"/>
    </source>
</evidence>
<evidence type="ECO:0000256" key="5">
    <source>
        <dbReference type="ARBA" id="ARBA00022806"/>
    </source>
</evidence>
<protein>
    <recommendedName>
        <fullName evidence="12">DNA 3'-5' helicase</fullName>
        <ecNumber evidence="12">5.6.2.4</ecNumber>
    </recommendedName>
    <alternativeName>
        <fullName evidence="13">DNA 3'-5' helicase II</fullName>
    </alternativeName>
</protein>
<keyword evidence="7 15" id="KW-0067">ATP-binding</keyword>
<dbReference type="GO" id="GO:0005829">
    <property type="term" value="C:cytosol"/>
    <property type="evidence" value="ECO:0007669"/>
    <property type="project" value="TreeGrafter"/>
</dbReference>
<dbReference type="OrthoDB" id="9810135at2"/>
<dbReference type="NCBIfam" id="TIGR02784">
    <property type="entry name" value="addA_alphas"/>
    <property type="match status" value="1"/>
</dbReference>
<feature type="binding site" evidence="15">
    <location>
        <begin position="28"/>
        <end position="35"/>
    </location>
    <ligand>
        <name>ATP</name>
        <dbReference type="ChEBI" id="CHEBI:30616"/>
    </ligand>
</feature>
<dbReference type="GeneID" id="92986316"/>
<dbReference type="PaxDb" id="283166-BH00270"/>
<comment type="catalytic activity">
    <reaction evidence="14">
        <text>ATP + H2O = ADP + phosphate + H(+)</text>
        <dbReference type="Rhea" id="RHEA:13065"/>
        <dbReference type="ChEBI" id="CHEBI:15377"/>
        <dbReference type="ChEBI" id="CHEBI:15378"/>
        <dbReference type="ChEBI" id="CHEBI:30616"/>
        <dbReference type="ChEBI" id="CHEBI:43474"/>
        <dbReference type="ChEBI" id="CHEBI:456216"/>
        <dbReference type="EC" id="5.6.2.4"/>
    </reaction>
</comment>
<dbReference type="PANTHER" id="PTHR11070:SF2">
    <property type="entry name" value="ATP-DEPENDENT DNA HELICASE SRS2"/>
    <property type="match status" value="1"/>
</dbReference>
<dbReference type="Pfam" id="PF12705">
    <property type="entry name" value="PDDEXK_1"/>
    <property type="match status" value="1"/>
</dbReference>
<evidence type="ECO:0000256" key="6">
    <source>
        <dbReference type="ARBA" id="ARBA00022839"/>
    </source>
</evidence>
<dbReference type="SUPFAM" id="SSF52540">
    <property type="entry name" value="P-loop containing nucleoside triphosphate hydrolases"/>
    <property type="match status" value="1"/>
</dbReference>
<dbReference type="AlphaFoldDB" id="A0A0H3M492"/>
<dbReference type="Proteomes" id="UP000000421">
    <property type="component" value="Chromosome"/>
</dbReference>
<evidence type="ECO:0000256" key="14">
    <source>
        <dbReference type="ARBA" id="ARBA00048988"/>
    </source>
</evidence>
<dbReference type="KEGG" id="bhe:BH00270"/>
<dbReference type="Gene3D" id="3.90.320.10">
    <property type="match status" value="1"/>
</dbReference>
<gene>
    <name evidence="18" type="primary">addA</name>
    <name evidence="18" type="ordered locus">BH00270</name>
</gene>
<dbReference type="Gene3D" id="3.40.50.300">
    <property type="entry name" value="P-loop containing nucleotide triphosphate hydrolases"/>
    <property type="match status" value="3"/>
</dbReference>
<dbReference type="Pfam" id="PF13361">
    <property type="entry name" value="UvrD_C"/>
    <property type="match status" value="1"/>
</dbReference>
<feature type="domain" description="UvrD-like helicase ATP-binding" evidence="16">
    <location>
        <begin position="7"/>
        <end position="482"/>
    </location>
</feature>
<proteinExistence type="predicted"/>
<keyword evidence="6" id="KW-0269">Exonuclease</keyword>
<organism evidence="18 19">
    <name type="scientific">Bartonella henselae (strain ATCC 49882 / DSM 28221 / CCUG 30454 / Houston 1)</name>
    <name type="common">Rochalimaea henselae</name>
    <dbReference type="NCBI Taxonomy" id="283166"/>
    <lineage>
        <taxon>Bacteria</taxon>
        <taxon>Pseudomonadati</taxon>
        <taxon>Pseudomonadota</taxon>
        <taxon>Alphaproteobacteria</taxon>
        <taxon>Hyphomicrobiales</taxon>
        <taxon>Bartonellaceae</taxon>
        <taxon>Bartonella</taxon>
    </lineage>
</organism>
<keyword evidence="5 15" id="KW-0347">Helicase</keyword>
<keyword evidence="9" id="KW-0234">DNA repair</keyword>
<evidence type="ECO:0000256" key="9">
    <source>
        <dbReference type="ARBA" id="ARBA00023204"/>
    </source>
</evidence>
<evidence type="ECO:0000256" key="10">
    <source>
        <dbReference type="ARBA" id="ARBA00023235"/>
    </source>
</evidence>
<evidence type="ECO:0000256" key="4">
    <source>
        <dbReference type="ARBA" id="ARBA00022801"/>
    </source>
</evidence>
<keyword evidence="4 15" id="KW-0378">Hydrolase</keyword>
<dbReference type="EC" id="5.6.2.4" evidence="12"/>
<dbReference type="InterPro" id="IPR014017">
    <property type="entry name" value="DNA_helicase_UvrD-like_C"/>
</dbReference>
<feature type="domain" description="UvrD-like helicase C-terminal" evidence="17">
    <location>
        <begin position="505"/>
        <end position="786"/>
    </location>
</feature>
<evidence type="ECO:0000256" key="8">
    <source>
        <dbReference type="ARBA" id="ARBA00023125"/>
    </source>
</evidence>
<dbReference type="EnsemblBacteria" id="CAF26843">
    <property type="protein sequence ID" value="CAF26843"/>
    <property type="gene ID" value="BH00270"/>
</dbReference>
<dbReference type="Pfam" id="PF00580">
    <property type="entry name" value="UvrD-helicase"/>
    <property type="match status" value="1"/>
</dbReference>
<evidence type="ECO:0000259" key="17">
    <source>
        <dbReference type="PROSITE" id="PS51217"/>
    </source>
</evidence>
<dbReference type="GO" id="GO:0003677">
    <property type="term" value="F:DNA binding"/>
    <property type="evidence" value="ECO:0007669"/>
    <property type="project" value="UniProtKB-KW"/>
</dbReference>
<evidence type="ECO:0000256" key="2">
    <source>
        <dbReference type="ARBA" id="ARBA00022741"/>
    </source>
</evidence>
<dbReference type="GO" id="GO:0033202">
    <property type="term" value="C:DNA helicase complex"/>
    <property type="evidence" value="ECO:0007669"/>
    <property type="project" value="TreeGrafter"/>
</dbReference>
<accession>A0A0K8IWX8</accession>
<dbReference type="InterPro" id="IPR011335">
    <property type="entry name" value="Restrct_endonuc-II-like"/>
</dbReference>
<evidence type="ECO:0000256" key="11">
    <source>
        <dbReference type="ARBA" id="ARBA00034617"/>
    </source>
</evidence>
<evidence type="ECO:0000256" key="12">
    <source>
        <dbReference type="ARBA" id="ARBA00034808"/>
    </source>
</evidence>
<dbReference type="PANTHER" id="PTHR11070">
    <property type="entry name" value="UVRD / RECB / PCRA DNA HELICASE FAMILY MEMBER"/>
    <property type="match status" value="1"/>
</dbReference>
<accession>A0A0H3M492</accession>
<dbReference type="InterPro" id="IPR014016">
    <property type="entry name" value="UvrD-like_ATP-bd"/>
</dbReference>
<evidence type="ECO:0000313" key="18">
    <source>
        <dbReference type="EMBL" id="CAF26843.1"/>
    </source>
</evidence>